<protein>
    <submittedName>
        <fullName evidence="3">Uncharacterized protein</fullName>
    </submittedName>
</protein>
<sequence>MARFPTVTFPTVTFPVLATVALATVALATVSLATAPPARAAADPPRATASVGSTSVPAVKTAAKSRRTAVTVRPRGRGYGFLPGYEPPDRPNVFRGSSSSWIARPYGPGRRYLTPSGWQWVYGWGGARYYQGRWNGGGFGPCWTDTPIGPVWNCGR</sequence>
<dbReference type="Proteomes" id="UP000289200">
    <property type="component" value="Unassembled WGS sequence"/>
</dbReference>
<name>A0A447CXK2_9BRAD</name>
<comment type="caution">
    <text evidence="3">The sequence shown here is derived from an EMBL/GenBank/DDBJ whole genome shotgun (WGS) entry which is preliminary data.</text>
</comment>
<evidence type="ECO:0000256" key="1">
    <source>
        <dbReference type="SAM" id="MobiDB-lite"/>
    </source>
</evidence>
<gene>
    <name evidence="3" type="ORF">RHODGE_RHODGE_03631</name>
</gene>
<evidence type="ECO:0000256" key="2">
    <source>
        <dbReference type="SAM" id="SignalP"/>
    </source>
</evidence>
<dbReference type="EMBL" id="UWOC01000170">
    <property type="protein sequence ID" value="VCU09974.1"/>
    <property type="molecule type" value="Genomic_DNA"/>
</dbReference>
<dbReference type="OrthoDB" id="8139212at2"/>
<dbReference type="AlphaFoldDB" id="A0A447CXK2"/>
<evidence type="ECO:0000313" key="4">
    <source>
        <dbReference type="Proteomes" id="UP000289200"/>
    </source>
</evidence>
<evidence type="ECO:0000313" key="3">
    <source>
        <dbReference type="EMBL" id="VCU09974.1"/>
    </source>
</evidence>
<proteinExistence type="predicted"/>
<keyword evidence="4" id="KW-1185">Reference proteome</keyword>
<feature type="signal peptide" evidence="2">
    <location>
        <begin position="1"/>
        <end position="40"/>
    </location>
</feature>
<keyword evidence="2" id="KW-0732">Signal</keyword>
<accession>A0A447CXK2</accession>
<feature type="compositionally biased region" description="Low complexity" evidence="1">
    <location>
        <begin position="38"/>
        <end position="49"/>
    </location>
</feature>
<feature type="region of interest" description="Disordered" evidence="1">
    <location>
        <begin position="38"/>
        <end position="69"/>
    </location>
</feature>
<reference evidence="4" key="1">
    <citation type="submission" date="2018-10" db="EMBL/GenBank/DDBJ databases">
        <authorList>
            <person name="Peiro R."/>
            <person name="Begona"/>
            <person name="Cbmso G."/>
            <person name="Lopez M."/>
            <person name="Gonzalez S."/>
            <person name="Sacristan E."/>
            <person name="Castillo E."/>
        </authorList>
    </citation>
    <scope>NUCLEOTIDE SEQUENCE [LARGE SCALE GENOMIC DNA]</scope>
</reference>
<feature type="chain" id="PRO_5019111039" evidence="2">
    <location>
        <begin position="41"/>
        <end position="156"/>
    </location>
</feature>
<organism evidence="3 4">
    <name type="scientific">Rhodoplanes serenus</name>
    <dbReference type="NCBI Taxonomy" id="200615"/>
    <lineage>
        <taxon>Bacteria</taxon>
        <taxon>Pseudomonadati</taxon>
        <taxon>Pseudomonadota</taxon>
        <taxon>Alphaproteobacteria</taxon>
        <taxon>Hyphomicrobiales</taxon>
        <taxon>Nitrobacteraceae</taxon>
        <taxon>Rhodoplanes</taxon>
    </lineage>
</organism>